<sequence length="139" mass="16351">CSPFLLSYGTEGVIPTKYHHPVRDHELTDEENEFQLACNLTWIDKTRDRVIVNLGRYYQTLANSYNKRVRTREFAINDWVLREIPDNRKDSHAGKLAKNWEGPFMVIGRTGLGSYYLMTEVGDNIPNPWNTRRLKLYRC</sequence>
<comment type="caution">
    <text evidence="1">The sequence shown here is derived from an EMBL/GenBank/DDBJ whole genome shotgun (WGS) entry which is preliminary data.</text>
</comment>
<dbReference type="PANTHER" id="PTHR48475">
    <property type="entry name" value="RIBONUCLEASE H"/>
    <property type="match status" value="1"/>
</dbReference>
<keyword evidence="2" id="KW-1185">Reference proteome</keyword>
<evidence type="ECO:0000313" key="2">
    <source>
        <dbReference type="Proteomes" id="UP000541444"/>
    </source>
</evidence>
<protein>
    <submittedName>
        <fullName evidence="1">Uncharacterized protein</fullName>
    </submittedName>
</protein>
<dbReference type="EMBL" id="JACGCM010002815">
    <property type="protein sequence ID" value="KAF6135027.1"/>
    <property type="molecule type" value="Genomic_DNA"/>
</dbReference>
<dbReference type="PANTHER" id="PTHR48475:SF2">
    <property type="entry name" value="RIBONUCLEASE H"/>
    <property type="match status" value="1"/>
</dbReference>
<evidence type="ECO:0000313" key="1">
    <source>
        <dbReference type="EMBL" id="KAF6135027.1"/>
    </source>
</evidence>
<name>A0A7J7KXG2_9MAGN</name>
<organism evidence="1 2">
    <name type="scientific">Kingdonia uniflora</name>
    <dbReference type="NCBI Taxonomy" id="39325"/>
    <lineage>
        <taxon>Eukaryota</taxon>
        <taxon>Viridiplantae</taxon>
        <taxon>Streptophyta</taxon>
        <taxon>Embryophyta</taxon>
        <taxon>Tracheophyta</taxon>
        <taxon>Spermatophyta</taxon>
        <taxon>Magnoliopsida</taxon>
        <taxon>Ranunculales</taxon>
        <taxon>Circaeasteraceae</taxon>
        <taxon>Kingdonia</taxon>
    </lineage>
</organism>
<dbReference type="Proteomes" id="UP000541444">
    <property type="component" value="Unassembled WGS sequence"/>
</dbReference>
<gene>
    <name evidence="1" type="ORF">GIB67_014076</name>
</gene>
<proteinExistence type="predicted"/>
<dbReference type="AlphaFoldDB" id="A0A7J7KXG2"/>
<accession>A0A7J7KXG2</accession>
<feature type="non-terminal residue" evidence="1">
    <location>
        <position position="139"/>
    </location>
</feature>
<dbReference type="OrthoDB" id="1934939at2759"/>
<reference evidence="1 2" key="1">
    <citation type="journal article" date="2020" name="IScience">
        <title>Genome Sequencing of the Endangered Kingdonia uniflora (Circaeasteraceae, Ranunculales) Reveals Potential Mechanisms of Evolutionary Specialization.</title>
        <authorList>
            <person name="Sun Y."/>
            <person name="Deng T."/>
            <person name="Zhang A."/>
            <person name="Moore M.J."/>
            <person name="Landis J.B."/>
            <person name="Lin N."/>
            <person name="Zhang H."/>
            <person name="Zhang X."/>
            <person name="Huang J."/>
            <person name="Zhang X."/>
            <person name="Sun H."/>
            <person name="Wang H."/>
        </authorList>
    </citation>
    <scope>NUCLEOTIDE SEQUENCE [LARGE SCALE GENOMIC DNA]</scope>
    <source>
        <strain evidence="1">TB1705</strain>
        <tissue evidence="1">Leaf</tissue>
    </source>
</reference>